<dbReference type="AlphaFoldDB" id="A0A1H8W753"/>
<feature type="domain" description="ABC transporter" evidence="4">
    <location>
        <begin position="20"/>
        <end position="269"/>
    </location>
</feature>
<sequence length="289" mass="30969">MSTALHAPNAPVTDTAPPRLEARGVTMRFGGLVALKDVDLAVGSQEIVGLVGPNGAGKSTLFAVMSGLLKPTAGRVFMDGQDVTGSSPQKRAARGLSRTFQHPELFSSLTVREHLVLAYRMKNAKSRIWTDLVNFRGFFSAPKTEDTRVDELIDSLQLGAIQHQPAAGLPLGSARLLEIARALAREPRVLMLDEPSSGLDVRETEEVAEVLKAVVRDHGVSVVMVEHDVELVLGMSDSVHVLDFGVKIAGGTPAQVRQDPAVRAAYLGEEIEKPAVQRAEAEIEQGETA</sequence>
<dbReference type="Pfam" id="PF12399">
    <property type="entry name" value="BCA_ABC_TP_C"/>
    <property type="match status" value="1"/>
</dbReference>
<dbReference type="OrthoDB" id="3579586at2"/>
<name>A0A1H8W753_9ACTN</name>
<dbReference type="Proteomes" id="UP000198960">
    <property type="component" value="Unassembled WGS sequence"/>
</dbReference>
<proteinExistence type="predicted"/>
<dbReference type="SUPFAM" id="SSF52540">
    <property type="entry name" value="P-loop containing nucleoside triphosphate hydrolases"/>
    <property type="match status" value="1"/>
</dbReference>
<evidence type="ECO:0000259" key="4">
    <source>
        <dbReference type="PROSITE" id="PS50893"/>
    </source>
</evidence>
<dbReference type="STRING" id="673521.SAMN05660991_04124"/>
<dbReference type="Pfam" id="PF00005">
    <property type="entry name" value="ABC_tran"/>
    <property type="match status" value="1"/>
</dbReference>
<organism evidence="5 6">
    <name type="scientific">Trujillonella endophytica</name>
    <dbReference type="NCBI Taxonomy" id="673521"/>
    <lineage>
        <taxon>Bacteria</taxon>
        <taxon>Bacillati</taxon>
        <taxon>Actinomycetota</taxon>
        <taxon>Actinomycetes</taxon>
        <taxon>Geodermatophilales</taxon>
        <taxon>Geodermatophilaceae</taxon>
        <taxon>Trujillonella</taxon>
    </lineage>
</organism>
<keyword evidence="3 5" id="KW-0067">ATP-binding</keyword>
<evidence type="ECO:0000313" key="6">
    <source>
        <dbReference type="Proteomes" id="UP000198960"/>
    </source>
</evidence>
<dbReference type="GO" id="GO:0016887">
    <property type="term" value="F:ATP hydrolysis activity"/>
    <property type="evidence" value="ECO:0007669"/>
    <property type="project" value="InterPro"/>
</dbReference>
<dbReference type="InterPro" id="IPR027417">
    <property type="entry name" value="P-loop_NTPase"/>
</dbReference>
<keyword evidence="6" id="KW-1185">Reference proteome</keyword>
<dbReference type="PROSITE" id="PS50893">
    <property type="entry name" value="ABC_TRANSPORTER_2"/>
    <property type="match status" value="1"/>
</dbReference>
<gene>
    <name evidence="5" type="ORF">SAMN05660991_04124</name>
</gene>
<evidence type="ECO:0000256" key="2">
    <source>
        <dbReference type="ARBA" id="ARBA00022741"/>
    </source>
</evidence>
<dbReference type="GO" id="GO:0005524">
    <property type="term" value="F:ATP binding"/>
    <property type="evidence" value="ECO:0007669"/>
    <property type="project" value="UniProtKB-KW"/>
</dbReference>
<dbReference type="InterPro" id="IPR032823">
    <property type="entry name" value="BCA_ABC_TP_C"/>
</dbReference>
<keyword evidence="2" id="KW-0547">Nucleotide-binding</keyword>
<dbReference type="Gene3D" id="3.40.50.300">
    <property type="entry name" value="P-loop containing nucleotide triphosphate hydrolases"/>
    <property type="match status" value="1"/>
</dbReference>
<keyword evidence="1" id="KW-0813">Transport</keyword>
<dbReference type="PANTHER" id="PTHR45772">
    <property type="entry name" value="CONSERVED COMPONENT OF ABC TRANSPORTER FOR NATURAL AMINO ACIDS-RELATED"/>
    <property type="match status" value="1"/>
</dbReference>
<evidence type="ECO:0000256" key="3">
    <source>
        <dbReference type="ARBA" id="ARBA00022840"/>
    </source>
</evidence>
<dbReference type="EMBL" id="FOEE01000017">
    <property type="protein sequence ID" value="SEP23373.1"/>
    <property type="molecule type" value="Genomic_DNA"/>
</dbReference>
<dbReference type="GO" id="GO:0005886">
    <property type="term" value="C:plasma membrane"/>
    <property type="evidence" value="ECO:0007669"/>
    <property type="project" value="TreeGrafter"/>
</dbReference>
<protein>
    <submittedName>
        <fullName evidence="5">Branched-chain amino acid transport system ATP-binding protein</fullName>
    </submittedName>
</protein>
<dbReference type="RefSeq" id="WP_091948157.1">
    <property type="nucleotide sequence ID" value="NZ_FOEE01000017.1"/>
</dbReference>
<dbReference type="InterPro" id="IPR051120">
    <property type="entry name" value="ABC_AA/LPS_Transport"/>
</dbReference>
<dbReference type="InterPro" id="IPR003439">
    <property type="entry name" value="ABC_transporter-like_ATP-bd"/>
</dbReference>
<evidence type="ECO:0000256" key="1">
    <source>
        <dbReference type="ARBA" id="ARBA00022448"/>
    </source>
</evidence>
<accession>A0A1H8W753</accession>
<reference evidence="6" key="1">
    <citation type="submission" date="2016-10" db="EMBL/GenBank/DDBJ databases">
        <authorList>
            <person name="Varghese N."/>
            <person name="Submissions S."/>
        </authorList>
    </citation>
    <scope>NUCLEOTIDE SEQUENCE [LARGE SCALE GENOMIC DNA]</scope>
    <source>
        <strain evidence="6">DSM 45413</strain>
    </source>
</reference>
<dbReference type="FunFam" id="3.40.50.300:FF:000421">
    <property type="entry name" value="Branched-chain amino acid ABC transporter ATP-binding protein"/>
    <property type="match status" value="1"/>
</dbReference>
<dbReference type="CDD" id="cd03219">
    <property type="entry name" value="ABC_Mj1267_LivG_branched"/>
    <property type="match status" value="1"/>
</dbReference>
<evidence type="ECO:0000313" key="5">
    <source>
        <dbReference type="EMBL" id="SEP23373.1"/>
    </source>
</evidence>
<dbReference type="SMART" id="SM00382">
    <property type="entry name" value="AAA"/>
    <property type="match status" value="1"/>
</dbReference>
<dbReference type="InterPro" id="IPR003593">
    <property type="entry name" value="AAA+_ATPase"/>
</dbReference>